<dbReference type="EMBL" id="CABPRJ010001004">
    <property type="protein sequence ID" value="VVC34634.1"/>
    <property type="molecule type" value="Genomic_DNA"/>
</dbReference>
<organism evidence="2 3">
    <name type="scientific">Cinara cedri</name>
    <dbReference type="NCBI Taxonomy" id="506608"/>
    <lineage>
        <taxon>Eukaryota</taxon>
        <taxon>Metazoa</taxon>
        <taxon>Ecdysozoa</taxon>
        <taxon>Arthropoda</taxon>
        <taxon>Hexapoda</taxon>
        <taxon>Insecta</taxon>
        <taxon>Pterygota</taxon>
        <taxon>Neoptera</taxon>
        <taxon>Paraneoptera</taxon>
        <taxon>Hemiptera</taxon>
        <taxon>Sternorrhyncha</taxon>
        <taxon>Aphidomorpha</taxon>
        <taxon>Aphidoidea</taxon>
        <taxon>Aphididae</taxon>
        <taxon>Lachninae</taxon>
        <taxon>Cinara</taxon>
    </lineage>
</organism>
<evidence type="ECO:0000313" key="2">
    <source>
        <dbReference type="EMBL" id="VVC34634.1"/>
    </source>
</evidence>
<dbReference type="Proteomes" id="UP000325440">
    <property type="component" value="Unassembled WGS sequence"/>
</dbReference>
<evidence type="ECO:0000256" key="1">
    <source>
        <dbReference type="SAM" id="SignalP"/>
    </source>
</evidence>
<reference evidence="2 3" key="1">
    <citation type="submission" date="2019-08" db="EMBL/GenBank/DDBJ databases">
        <authorList>
            <person name="Alioto T."/>
            <person name="Alioto T."/>
            <person name="Gomez Garrido J."/>
        </authorList>
    </citation>
    <scope>NUCLEOTIDE SEQUENCE [LARGE SCALE GENOMIC DNA]</scope>
</reference>
<feature type="signal peptide" evidence="1">
    <location>
        <begin position="1"/>
        <end position="29"/>
    </location>
</feature>
<sequence length="252" mass="28326">MLISSTTMMTYIQLLTVVLCSCFLQDAITSDVSVTVEPTKYPNLTRVSNEFWKSWEDINRASRLGKLGTRSVRNTVESVLNSPAFWSSLQRVINRRVRMTTDKEDANRQIRTYDIIADVLTNPAAIKGFQVMVADLYDSAIQYDPSLQQQYDTVAIQKALQTIFNAVNSGAVKNKVDMVKKYVDDKFNPSPEVLCDSFRAFKNSLNVGGMILINDSMATNILTTMSILEEIARSRKSALPIKSTTQTVKRIT</sequence>
<dbReference type="AlphaFoldDB" id="A0A5E4MQR7"/>
<accession>A0A5E4MQR7</accession>
<name>A0A5E4MQR7_9HEMI</name>
<keyword evidence="1" id="KW-0732">Signal</keyword>
<proteinExistence type="predicted"/>
<protein>
    <submittedName>
        <fullName evidence="2">Uncharacterized protein</fullName>
    </submittedName>
</protein>
<keyword evidence="3" id="KW-1185">Reference proteome</keyword>
<gene>
    <name evidence="2" type="ORF">CINCED_3A000175</name>
</gene>
<evidence type="ECO:0000313" key="3">
    <source>
        <dbReference type="Proteomes" id="UP000325440"/>
    </source>
</evidence>
<feature type="chain" id="PRO_5023011086" evidence="1">
    <location>
        <begin position="30"/>
        <end position="252"/>
    </location>
</feature>
<dbReference type="OrthoDB" id="6620728at2759"/>